<dbReference type="EMBL" id="ML004430">
    <property type="protein sequence ID" value="RKP32548.1"/>
    <property type="molecule type" value="Genomic_DNA"/>
</dbReference>
<organism evidence="4 5">
    <name type="scientific">Metschnikowia bicuspidata</name>
    <dbReference type="NCBI Taxonomy" id="27322"/>
    <lineage>
        <taxon>Eukaryota</taxon>
        <taxon>Fungi</taxon>
        <taxon>Dikarya</taxon>
        <taxon>Ascomycota</taxon>
        <taxon>Saccharomycotina</taxon>
        <taxon>Pichiomycetes</taxon>
        <taxon>Metschnikowiaceae</taxon>
        <taxon>Metschnikowia</taxon>
    </lineage>
</organism>
<feature type="non-terminal residue" evidence="4">
    <location>
        <position position="55"/>
    </location>
</feature>
<evidence type="ECO:0000256" key="2">
    <source>
        <dbReference type="PROSITE-ProRule" id="PRU00192"/>
    </source>
</evidence>
<feature type="non-terminal residue" evidence="4">
    <location>
        <position position="1"/>
    </location>
</feature>
<reference evidence="5" key="1">
    <citation type="journal article" date="2018" name="Nat. Microbiol.">
        <title>Leveraging single-cell genomics to expand the fungal tree of life.</title>
        <authorList>
            <person name="Ahrendt S.R."/>
            <person name="Quandt C.A."/>
            <person name="Ciobanu D."/>
            <person name="Clum A."/>
            <person name="Salamov A."/>
            <person name="Andreopoulos B."/>
            <person name="Cheng J.F."/>
            <person name="Woyke T."/>
            <person name="Pelin A."/>
            <person name="Henrissat B."/>
            <person name="Reynolds N.K."/>
            <person name="Benny G.L."/>
            <person name="Smith M.E."/>
            <person name="James T.Y."/>
            <person name="Grigoriev I.V."/>
        </authorList>
    </citation>
    <scope>NUCLEOTIDE SEQUENCE [LARGE SCALE GENOMIC DNA]</scope>
    <source>
        <strain evidence="5">Baker2002</strain>
    </source>
</reference>
<dbReference type="PROSITE" id="PS50002">
    <property type="entry name" value="SH3"/>
    <property type="match status" value="1"/>
</dbReference>
<evidence type="ECO:0000259" key="3">
    <source>
        <dbReference type="PROSITE" id="PS50002"/>
    </source>
</evidence>
<sequence>AVAIFDFIPENDNEIELREGQSVWISYRHGQGWLVAEDPNLGKNGLVPEEYVDFL</sequence>
<dbReference type="SMART" id="SM00326">
    <property type="entry name" value="SH3"/>
    <property type="match status" value="1"/>
</dbReference>
<proteinExistence type="predicted"/>
<dbReference type="OrthoDB" id="19092at2759"/>
<dbReference type="Gene3D" id="2.30.30.40">
    <property type="entry name" value="SH3 Domains"/>
    <property type="match status" value="1"/>
</dbReference>
<evidence type="ECO:0000313" key="5">
    <source>
        <dbReference type="Proteomes" id="UP000268321"/>
    </source>
</evidence>
<keyword evidence="5" id="KW-1185">Reference proteome</keyword>
<name>A0A4P9ZHV9_9ASCO</name>
<dbReference type="Pfam" id="PF14604">
    <property type="entry name" value="SH3_9"/>
    <property type="match status" value="1"/>
</dbReference>
<protein>
    <recommendedName>
        <fullName evidence="3">SH3 domain-containing protein</fullName>
    </recommendedName>
</protein>
<dbReference type="InterPro" id="IPR036028">
    <property type="entry name" value="SH3-like_dom_sf"/>
</dbReference>
<evidence type="ECO:0000256" key="1">
    <source>
        <dbReference type="ARBA" id="ARBA00022443"/>
    </source>
</evidence>
<keyword evidence="1 2" id="KW-0728">SH3 domain</keyword>
<accession>A0A4P9ZHV9</accession>
<dbReference type="SUPFAM" id="SSF50044">
    <property type="entry name" value="SH3-domain"/>
    <property type="match status" value="1"/>
</dbReference>
<dbReference type="InterPro" id="IPR001452">
    <property type="entry name" value="SH3_domain"/>
</dbReference>
<dbReference type="AlphaFoldDB" id="A0A4P9ZHV9"/>
<gene>
    <name evidence="4" type="ORF">METBISCDRAFT_2484</name>
</gene>
<feature type="domain" description="SH3" evidence="3">
    <location>
        <begin position="1"/>
        <end position="55"/>
    </location>
</feature>
<evidence type="ECO:0000313" key="4">
    <source>
        <dbReference type="EMBL" id="RKP32548.1"/>
    </source>
</evidence>
<dbReference type="Proteomes" id="UP000268321">
    <property type="component" value="Unassembled WGS sequence"/>
</dbReference>
<dbReference type="FunFam" id="2.30.30.40:FF:000283">
    <property type="entry name" value="NAP1-binding protein 2"/>
    <property type="match status" value="1"/>
</dbReference>